<keyword evidence="4 10" id="KW-0812">Transmembrane</keyword>
<dbReference type="SMART" id="SM00304">
    <property type="entry name" value="HAMP"/>
    <property type="match status" value="2"/>
</dbReference>
<evidence type="ECO:0000256" key="5">
    <source>
        <dbReference type="ARBA" id="ARBA00022989"/>
    </source>
</evidence>
<dbReference type="SMART" id="SM00283">
    <property type="entry name" value="MA"/>
    <property type="match status" value="1"/>
</dbReference>
<evidence type="ECO:0000259" key="12">
    <source>
        <dbReference type="PROSITE" id="PS50885"/>
    </source>
</evidence>
<dbReference type="InterPro" id="IPR004090">
    <property type="entry name" value="Chemotax_Me-accpt_rcpt"/>
</dbReference>
<evidence type="ECO:0000259" key="11">
    <source>
        <dbReference type="PROSITE" id="PS50111"/>
    </source>
</evidence>
<keyword evidence="3" id="KW-0488">Methylation</keyword>
<feature type="compositionally biased region" description="Basic and acidic residues" evidence="9">
    <location>
        <begin position="262"/>
        <end position="271"/>
    </location>
</feature>
<keyword evidence="5 10" id="KW-1133">Transmembrane helix</keyword>
<dbReference type="SUPFAM" id="SSF158472">
    <property type="entry name" value="HAMP domain-like"/>
    <property type="match status" value="1"/>
</dbReference>
<dbReference type="CDD" id="cd06225">
    <property type="entry name" value="HAMP"/>
    <property type="match status" value="2"/>
</dbReference>
<comment type="similarity">
    <text evidence="7">Belongs to the methyl-accepting chemotaxis (MCP) protein family.</text>
</comment>
<sequence length="698" mass="73521">MSISLTISRRFALLAILSGIIAVGAVAFSLTRARDAMITQKRSEIRFLVESAVTMIEGQRQTPAAAEQPEMVKARLAEMLRSSRFDGGNYIYIFDTEGQMVMHPLLPKLEGQSALGVKDTTGRPIIQEMVELAKSGRAGFLAYSWKKPGEDFASEKISYVHGVPEWGWIVAAGLHTSDIQSSFRDLLSAVLLVLVPLLLGYMAVAAWLNLSVSRPLRELIQTMSQLATGHLDAEVKGGARRDEVGEIARAVDRFRSDLQARAEADQERMRSEASSAAEKNRSTQRVVDDVAAIVASAEQGDFSARASTRVAEQGLNRLVEGINAINQTVEEATGEFAAAMEAISQGDLTHRVDGAYAGRFAELQRSINMTTERLQEIVGAISSTSQAILLAAREINTGADDLSKRTEEQASSLEEIAATTEELAASVKASAQASRQAAAIATEAMEAAQAGGAIAGQAVDAMARIEDASTKISDIIRVIDDIAFQTNLLALNAAVEAARAGDAGKGFAVVASEVRTLAQRSSEAAKDISALISSSNSEVGEGVKLVRQAGEQLSQILTASKKVAATIADISAASGEQANGIDEMSQAVAHLDEMTQQNAALAEQSAASAGSLSNRIGQLNDLVAAFRTGPEGASAGHGTMSTATGPARLRQLAETAFAQAPARTPAPRPALAKAAAHAPAPARKVANSRAGDSGWDEF</sequence>
<dbReference type="InterPro" id="IPR033480">
    <property type="entry name" value="sCache_2"/>
</dbReference>
<keyword evidence="6 10" id="KW-0472">Membrane</keyword>
<feature type="region of interest" description="Disordered" evidence="9">
    <location>
        <begin position="262"/>
        <end position="282"/>
    </location>
</feature>
<keyword evidence="14" id="KW-1185">Reference proteome</keyword>
<gene>
    <name evidence="13" type="ORF">ACFPN9_15750</name>
</gene>
<dbReference type="Gene3D" id="3.30.450.20">
    <property type="entry name" value="PAS domain"/>
    <property type="match status" value="1"/>
</dbReference>
<dbReference type="Proteomes" id="UP001596060">
    <property type="component" value="Unassembled WGS sequence"/>
</dbReference>
<organism evidence="13 14">
    <name type="scientific">Bosea massiliensis</name>
    <dbReference type="NCBI Taxonomy" id="151419"/>
    <lineage>
        <taxon>Bacteria</taxon>
        <taxon>Pseudomonadati</taxon>
        <taxon>Pseudomonadota</taxon>
        <taxon>Alphaproteobacteria</taxon>
        <taxon>Hyphomicrobiales</taxon>
        <taxon>Boseaceae</taxon>
        <taxon>Bosea</taxon>
    </lineage>
</organism>
<evidence type="ECO:0000256" key="8">
    <source>
        <dbReference type="PROSITE-ProRule" id="PRU00284"/>
    </source>
</evidence>
<dbReference type="CDD" id="cd11386">
    <property type="entry name" value="MCP_signal"/>
    <property type="match status" value="1"/>
</dbReference>
<name>A0ABW0P3S9_9HYPH</name>
<proteinExistence type="inferred from homology"/>
<dbReference type="Pfam" id="PF00015">
    <property type="entry name" value="MCPsignal"/>
    <property type="match status" value="1"/>
</dbReference>
<dbReference type="PRINTS" id="PR00260">
    <property type="entry name" value="CHEMTRNSDUCR"/>
</dbReference>
<evidence type="ECO:0000256" key="4">
    <source>
        <dbReference type="ARBA" id="ARBA00022692"/>
    </source>
</evidence>
<evidence type="ECO:0000313" key="13">
    <source>
        <dbReference type="EMBL" id="MFC5506712.1"/>
    </source>
</evidence>
<dbReference type="Gene3D" id="1.10.287.950">
    <property type="entry name" value="Methyl-accepting chemotaxis protein"/>
    <property type="match status" value="1"/>
</dbReference>
<dbReference type="PANTHER" id="PTHR43531:SF14">
    <property type="entry name" value="METHYL-ACCEPTING CHEMOTAXIS PROTEIN I-RELATED"/>
    <property type="match status" value="1"/>
</dbReference>
<evidence type="ECO:0000256" key="1">
    <source>
        <dbReference type="ARBA" id="ARBA00004651"/>
    </source>
</evidence>
<accession>A0ABW0P3S9</accession>
<keyword evidence="8" id="KW-0807">Transducer</keyword>
<evidence type="ECO:0000256" key="3">
    <source>
        <dbReference type="ARBA" id="ARBA00022481"/>
    </source>
</evidence>
<dbReference type="Pfam" id="PF18947">
    <property type="entry name" value="HAMP_2"/>
    <property type="match status" value="1"/>
</dbReference>
<dbReference type="Gene3D" id="1.10.8.500">
    <property type="entry name" value="HAMP domain in histidine kinase"/>
    <property type="match status" value="1"/>
</dbReference>
<comment type="caution">
    <text evidence="13">The sequence shown here is derived from an EMBL/GenBank/DDBJ whole genome shotgun (WGS) entry which is preliminary data.</text>
</comment>
<dbReference type="PANTHER" id="PTHR43531">
    <property type="entry name" value="PROTEIN ICFG"/>
    <property type="match status" value="1"/>
</dbReference>
<feature type="transmembrane region" description="Helical" evidence="10">
    <location>
        <begin position="186"/>
        <end position="210"/>
    </location>
</feature>
<dbReference type="PROSITE" id="PS50111">
    <property type="entry name" value="CHEMOTAXIS_TRANSDUC_2"/>
    <property type="match status" value="1"/>
</dbReference>
<feature type="domain" description="Methyl-accepting transducer" evidence="11">
    <location>
        <begin position="384"/>
        <end position="613"/>
    </location>
</feature>
<protein>
    <submittedName>
        <fullName evidence="13">Methyl-accepting chemotaxis protein</fullName>
    </submittedName>
</protein>
<dbReference type="SMART" id="SM01049">
    <property type="entry name" value="Cache_2"/>
    <property type="match status" value="1"/>
</dbReference>
<dbReference type="InterPro" id="IPR003660">
    <property type="entry name" value="HAMP_dom"/>
</dbReference>
<keyword evidence="2" id="KW-1003">Cell membrane</keyword>
<dbReference type="Pfam" id="PF17200">
    <property type="entry name" value="sCache_2"/>
    <property type="match status" value="1"/>
</dbReference>
<evidence type="ECO:0000256" key="10">
    <source>
        <dbReference type="SAM" id="Phobius"/>
    </source>
</evidence>
<feature type="compositionally biased region" description="Low complexity" evidence="9">
    <location>
        <begin position="659"/>
        <end position="683"/>
    </location>
</feature>
<feature type="domain" description="HAMP" evidence="12">
    <location>
        <begin position="327"/>
        <end position="379"/>
    </location>
</feature>
<dbReference type="InterPro" id="IPR004089">
    <property type="entry name" value="MCPsignal_dom"/>
</dbReference>
<dbReference type="InterPro" id="IPR051310">
    <property type="entry name" value="MCP_chemotaxis"/>
</dbReference>
<evidence type="ECO:0000256" key="6">
    <source>
        <dbReference type="ARBA" id="ARBA00023136"/>
    </source>
</evidence>
<dbReference type="SUPFAM" id="SSF58104">
    <property type="entry name" value="Methyl-accepting chemotaxis protein (MCP) signaling domain"/>
    <property type="match status" value="1"/>
</dbReference>
<comment type="subcellular location">
    <subcellularLocation>
        <location evidence="1">Cell membrane</location>
        <topology evidence="1">Multi-pass membrane protein</topology>
    </subcellularLocation>
</comment>
<dbReference type="Pfam" id="PF00672">
    <property type="entry name" value="HAMP"/>
    <property type="match status" value="1"/>
</dbReference>
<dbReference type="RefSeq" id="WP_377817240.1">
    <property type="nucleotide sequence ID" value="NZ_JBHSLU010000047.1"/>
</dbReference>
<evidence type="ECO:0000256" key="9">
    <source>
        <dbReference type="SAM" id="MobiDB-lite"/>
    </source>
</evidence>
<dbReference type="PROSITE" id="PS50885">
    <property type="entry name" value="HAMP"/>
    <property type="match status" value="2"/>
</dbReference>
<evidence type="ECO:0000313" key="14">
    <source>
        <dbReference type="Proteomes" id="UP001596060"/>
    </source>
</evidence>
<dbReference type="EMBL" id="JBHSLU010000047">
    <property type="protein sequence ID" value="MFC5506712.1"/>
    <property type="molecule type" value="Genomic_DNA"/>
</dbReference>
<reference evidence="14" key="1">
    <citation type="journal article" date="2019" name="Int. J. Syst. Evol. Microbiol.">
        <title>The Global Catalogue of Microorganisms (GCM) 10K type strain sequencing project: providing services to taxonomists for standard genome sequencing and annotation.</title>
        <authorList>
            <consortium name="The Broad Institute Genomics Platform"/>
            <consortium name="The Broad Institute Genome Sequencing Center for Infectious Disease"/>
            <person name="Wu L."/>
            <person name="Ma J."/>
        </authorList>
    </citation>
    <scope>NUCLEOTIDE SEQUENCE [LARGE SCALE GENOMIC DNA]</scope>
    <source>
        <strain evidence="14">CCUG 43117</strain>
    </source>
</reference>
<evidence type="ECO:0000256" key="2">
    <source>
        <dbReference type="ARBA" id="ARBA00022475"/>
    </source>
</evidence>
<feature type="region of interest" description="Disordered" evidence="9">
    <location>
        <begin position="659"/>
        <end position="698"/>
    </location>
</feature>
<feature type="domain" description="HAMP" evidence="12">
    <location>
        <begin position="210"/>
        <end position="263"/>
    </location>
</feature>
<evidence type="ECO:0000256" key="7">
    <source>
        <dbReference type="ARBA" id="ARBA00029447"/>
    </source>
</evidence>